<comment type="caution">
    <text evidence="11">The sequence shown here is derived from an EMBL/GenBank/DDBJ whole genome shotgun (WGS) entry which is preliminary data.</text>
</comment>
<dbReference type="Proteomes" id="UP001198862">
    <property type="component" value="Unassembled WGS sequence"/>
</dbReference>
<evidence type="ECO:0000259" key="10">
    <source>
        <dbReference type="PROSITE" id="PS50928"/>
    </source>
</evidence>
<comment type="function">
    <text evidence="8">Part of the ABC transporter complex CysAWTP (TC 3.A.1.6.1) involved in sulfate/thiosulfate import. Probably responsible for the translocation of the substrate across the membrane.</text>
</comment>
<reference evidence="11 12" key="1">
    <citation type="submission" date="2021-11" db="EMBL/GenBank/DDBJ databases">
        <authorList>
            <person name="Lee D.-H."/>
            <person name="Kim S.-B."/>
        </authorList>
    </citation>
    <scope>NUCLEOTIDE SEQUENCE [LARGE SCALE GENOMIC DNA]</scope>
    <source>
        <strain evidence="11 12">KCTC 52223</strain>
    </source>
</reference>
<dbReference type="Pfam" id="PF00528">
    <property type="entry name" value="BPD_transp_1"/>
    <property type="match status" value="1"/>
</dbReference>
<dbReference type="NCBIfam" id="TIGR02139">
    <property type="entry name" value="permease_CysT"/>
    <property type="match status" value="1"/>
</dbReference>
<dbReference type="InterPro" id="IPR011865">
    <property type="entry name" value="CysT_permease"/>
</dbReference>
<feature type="domain" description="ABC transmembrane type-1" evidence="10">
    <location>
        <begin position="72"/>
        <end position="275"/>
    </location>
</feature>
<comment type="function">
    <text evidence="9">Part of the ABC transporter complex (TC 3.A.1.6.1) involved in sulfate/thiosulfate import.</text>
</comment>
<dbReference type="SUPFAM" id="SSF161098">
    <property type="entry name" value="MetI-like"/>
    <property type="match status" value="1"/>
</dbReference>
<protein>
    <recommendedName>
        <fullName evidence="9">Sulfate transport system permease protein CysT</fullName>
    </recommendedName>
</protein>
<evidence type="ECO:0000256" key="5">
    <source>
        <dbReference type="ARBA" id="ARBA00022989"/>
    </source>
</evidence>
<evidence type="ECO:0000256" key="9">
    <source>
        <dbReference type="RuleBase" id="RU366001"/>
    </source>
</evidence>
<keyword evidence="12" id="KW-1185">Reference proteome</keyword>
<feature type="transmembrane region" description="Helical" evidence="9">
    <location>
        <begin position="110"/>
        <end position="132"/>
    </location>
</feature>
<evidence type="ECO:0000313" key="12">
    <source>
        <dbReference type="Proteomes" id="UP001198862"/>
    </source>
</evidence>
<feature type="transmembrane region" description="Helical" evidence="9">
    <location>
        <begin position="197"/>
        <end position="218"/>
    </location>
</feature>
<comment type="subunit">
    <text evidence="2">The complex is composed of two ATP-binding proteins (CysA), two transmembrane proteins (CysT and CysW) and a solute-binding protein (CysP).</text>
</comment>
<dbReference type="CDD" id="cd06261">
    <property type="entry name" value="TM_PBP2"/>
    <property type="match status" value="1"/>
</dbReference>
<gene>
    <name evidence="11" type="primary">cysT</name>
    <name evidence="11" type="ORF">LJ725_06810</name>
</gene>
<evidence type="ECO:0000313" key="11">
    <source>
        <dbReference type="EMBL" id="MCC8428666.1"/>
    </source>
</evidence>
<comment type="subcellular location">
    <subcellularLocation>
        <location evidence="1">Cell membrane</location>
        <topology evidence="1">Multi-pass membrane protein</topology>
    </subcellularLocation>
</comment>
<dbReference type="PANTHER" id="PTHR30406">
    <property type="entry name" value="SULFATE TRANSPORT SYSTEM PERMEASE PROTEIN"/>
    <property type="match status" value="1"/>
</dbReference>
<evidence type="ECO:0000256" key="8">
    <source>
        <dbReference type="ARBA" id="ARBA00025323"/>
    </source>
</evidence>
<evidence type="ECO:0000256" key="7">
    <source>
        <dbReference type="ARBA" id="ARBA00023136"/>
    </source>
</evidence>
<dbReference type="RefSeq" id="WP_230549879.1">
    <property type="nucleotide sequence ID" value="NZ_JAJISD010000002.1"/>
</dbReference>
<feature type="transmembrane region" description="Helical" evidence="9">
    <location>
        <begin position="224"/>
        <end position="247"/>
    </location>
</feature>
<feature type="transmembrane region" description="Helical" evidence="9">
    <location>
        <begin position="68"/>
        <end position="98"/>
    </location>
</feature>
<keyword evidence="5 9" id="KW-1133">Transmembrane helix</keyword>
<dbReference type="PANTHER" id="PTHR30406:SF8">
    <property type="entry name" value="SULFATE TRANSPORT SYSTEM PERMEASE PROTEIN CYST"/>
    <property type="match status" value="1"/>
</dbReference>
<organism evidence="11 12">
    <name type="scientific">Reyranella aquatilis</name>
    <dbReference type="NCBI Taxonomy" id="2035356"/>
    <lineage>
        <taxon>Bacteria</taxon>
        <taxon>Pseudomonadati</taxon>
        <taxon>Pseudomonadota</taxon>
        <taxon>Alphaproteobacteria</taxon>
        <taxon>Hyphomicrobiales</taxon>
        <taxon>Reyranellaceae</taxon>
        <taxon>Reyranella</taxon>
    </lineage>
</organism>
<keyword evidence="4 9" id="KW-0812">Transmembrane</keyword>
<feature type="transmembrane region" description="Helical" evidence="9">
    <location>
        <begin position="254"/>
        <end position="275"/>
    </location>
</feature>
<dbReference type="EMBL" id="JAJISD010000002">
    <property type="protein sequence ID" value="MCC8428666.1"/>
    <property type="molecule type" value="Genomic_DNA"/>
</dbReference>
<sequence length="289" mass="30609">MSVAALRGWTSSHRSFREPSALPGFGITFGFAVSYLSLIVLLPLAVLLARAADLGLDGIWRVATTPRVLAALQVSFFISAAAALVNAVFGSIAAWVLVRYEFPGKRLLDAMIDLPFALPTAVAGIALAALYATNGWIGSLFAPWGIKIAFTPWGILIALIFIGLPFVVRTVQPVLQDLDREVEEASATLGASRAQTVFRVVLPALLPALLTGVALAFARAVGEYGSVIFIAGNMPFVSEIAPLLIVTKLEEFDYAGAAAIATVMLAISFLALLAINGLQAYSRRRLGHA</sequence>
<evidence type="ECO:0000256" key="2">
    <source>
        <dbReference type="ARBA" id="ARBA00011779"/>
    </source>
</evidence>
<accession>A0ABS8KRG2</accession>
<proteinExistence type="inferred from homology"/>
<evidence type="ECO:0000256" key="3">
    <source>
        <dbReference type="ARBA" id="ARBA00022448"/>
    </source>
</evidence>
<evidence type="ECO:0000256" key="6">
    <source>
        <dbReference type="ARBA" id="ARBA00023032"/>
    </source>
</evidence>
<feature type="transmembrane region" description="Helical" evidence="9">
    <location>
        <begin position="21"/>
        <end position="48"/>
    </location>
</feature>
<keyword evidence="7 9" id="KW-0472">Membrane</keyword>
<dbReference type="InterPro" id="IPR000515">
    <property type="entry name" value="MetI-like"/>
</dbReference>
<keyword evidence="6 9" id="KW-0764">Sulfate transport</keyword>
<keyword evidence="3 9" id="KW-0813">Transport</keyword>
<name>A0ABS8KRG2_9HYPH</name>
<dbReference type="NCBIfam" id="TIGR00969">
    <property type="entry name" value="3a0106s02"/>
    <property type="match status" value="1"/>
</dbReference>
<feature type="transmembrane region" description="Helical" evidence="9">
    <location>
        <begin position="144"/>
        <end position="168"/>
    </location>
</feature>
<evidence type="ECO:0000256" key="4">
    <source>
        <dbReference type="ARBA" id="ARBA00022692"/>
    </source>
</evidence>
<dbReference type="Gene3D" id="1.10.3720.10">
    <property type="entry name" value="MetI-like"/>
    <property type="match status" value="1"/>
</dbReference>
<evidence type="ECO:0000256" key="1">
    <source>
        <dbReference type="ARBA" id="ARBA00004651"/>
    </source>
</evidence>
<comment type="similarity">
    <text evidence="9">Belongs to the binding-protein-dependent transport system permease family. CysTW subfamily.</text>
</comment>
<dbReference type="InterPro" id="IPR035906">
    <property type="entry name" value="MetI-like_sf"/>
</dbReference>
<dbReference type="PROSITE" id="PS50928">
    <property type="entry name" value="ABC_TM1"/>
    <property type="match status" value="1"/>
</dbReference>
<dbReference type="InterPro" id="IPR005667">
    <property type="entry name" value="Sulph_transpt2"/>
</dbReference>